<dbReference type="InterPro" id="IPR019994">
    <property type="entry name" value="Lipid-A-disac_synthase-rel_put"/>
</dbReference>
<dbReference type="RefSeq" id="WP_126149686.1">
    <property type="nucleotide sequence ID" value="NZ_JBHTMH010000001.1"/>
</dbReference>
<protein>
    <recommendedName>
        <fullName evidence="3">Glycosyl transferase family 28 C-terminal domain-containing protein</fullName>
    </recommendedName>
</protein>
<organism evidence="1 2">
    <name type="scientific">Devosia equisanguinis</name>
    <dbReference type="NCBI Taxonomy" id="2490941"/>
    <lineage>
        <taxon>Bacteria</taxon>
        <taxon>Pseudomonadati</taxon>
        <taxon>Pseudomonadota</taxon>
        <taxon>Alphaproteobacteria</taxon>
        <taxon>Hyphomicrobiales</taxon>
        <taxon>Devosiaceae</taxon>
        <taxon>Devosia</taxon>
    </lineage>
</organism>
<dbReference type="PANTHER" id="PTHR39517">
    <property type="entry name" value="SLL0192 PROTEIN"/>
    <property type="match status" value="1"/>
</dbReference>
<dbReference type="AlphaFoldDB" id="A0A3S4EKN9"/>
<accession>A0A3S4EKN9</accession>
<sequence length="381" mass="40413">MNEAATRQRFLFISNGHGEDWIAAAIVARLMPDICVEAYPVVGSGTAYAGICPIVGPRGRVDSGGARTAKGSLRRDVAKGGLAMLPPALKFLRSVRDSYDKVVVVGDVTVPALAWLSGYKNLFYIDCYKTGAARLYSSAERFILKRTCATAFCRADNLAAMLREDGIDAKAAGNLMMDTIPLGDYDAQSRRRHPLAITLLPGSRGETADNFARQIKALRKLDTGSVPDIFLAVAGDLSVEDLAGAADMQRSNLLSTEGDDLGSLTDGALVVHLLRGRAMGNALAESDIVLSQAGTATVQALGLGKPVIHMTSAKDRQSRFLDEQRLFGEARIAVPGDPNAVAGALSKLIASPEERQRLGAIGRQNIGGPGAMEHVLAALKR</sequence>
<keyword evidence="2" id="KW-1185">Reference proteome</keyword>
<dbReference type="SUPFAM" id="SSF53756">
    <property type="entry name" value="UDP-Glycosyltransferase/glycogen phosphorylase"/>
    <property type="match status" value="1"/>
</dbReference>
<dbReference type="EMBL" id="UZWD01000018">
    <property type="protein sequence ID" value="VDS04099.1"/>
    <property type="molecule type" value="Genomic_DNA"/>
</dbReference>
<dbReference type="OrthoDB" id="29253at2"/>
<evidence type="ECO:0000313" key="1">
    <source>
        <dbReference type="EMBL" id="VDS04099.1"/>
    </source>
</evidence>
<gene>
    <name evidence="1" type="ORF">DEVEQU_01230</name>
</gene>
<evidence type="ECO:0000313" key="2">
    <source>
        <dbReference type="Proteomes" id="UP000268844"/>
    </source>
</evidence>
<reference evidence="1 2" key="1">
    <citation type="submission" date="2018-12" db="EMBL/GenBank/DDBJ databases">
        <authorList>
            <person name="Criscuolo A."/>
        </authorList>
    </citation>
    <scope>NUCLEOTIDE SEQUENCE [LARGE SCALE GENOMIC DNA]</scope>
    <source>
        <strain evidence="1">ACIP1116281</strain>
    </source>
</reference>
<evidence type="ECO:0008006" key="3">
    <source>
        <dbReference type="Google" id="ProtNLM"/>
    </source>
</evidence>
<dbReference type="Proteomes" id="UP000268844">
    <property type="component" value="Unassembled WGS sequence"/>
</dbReference>
<dbReference type="PANTHER" id="PTHR39517:SF1">
    <property type="entry name" value="LIPID-A-DISACCHARIDE SYNTHASE"/>
    <property type="match status" value="1"/>
</dbReference>
<dbReference type="Gene3D" id="3.40.50.2000">
    <property type="entry name" value="Glycogen Phosphorylase B"/>
    <property type="match status" value="1"/>
</dbReference>
<name>A0A3S4EKN9_9HYPH</name>
<proteinExistence type="predicted"/>